<evidence type="ECO:0000256" key="1">
    <source>
        <dbReference type="ARBA" id="ARBA00001561"/>
    </source>
</evidence>
<dbReference type="Proteomes" id="UP000676776">
    <property type="component" value="Unassembled WGS sequence"/>
</dbReference>
<keyword evidence="7" id="KW-1185">Reference proteome</keyword>
<dbReference type="Pfam" id="PF01520">
    <property type="entry name" value="Amidase_3"/>
    <property type="match status" value="1"/>
</dbReference>
<evidence type="ECO:0000313" key="6">
    <source>
        <dbReference type="EMBL" id="MBO3117524.1"/>
    </source>
</evidence>
<feature type="domain" description="MurNAc-LAA" evidence="5">
    <location>
        <begin position="94"/>
        <end position="252"/>
    </location>
</feature>
<keyword evidence="4" id="KW-0812">Transmembrane</keyword>
<comment type="caution">
    <text evidence="6">The sequence shown here is derived from an EMBL/GenBank/DDBJ whole genome shotgun (WGS) entry which is preliminary data.</text>
</comment>
<dbReference type="CDD" id="cd02696">
    <property type="entry name" value="MurNAc-LAA"/>
    <property type="match status" value="1"/>
</dbReference>
<comment type="catalytic activity">
    <reaction evidence="1">
        <text>Hydrolyzes the link between N-acetylmuramoyl residues and L-amino acid residues in certain cell-wall glycopeptides.</text>
        <dbReference type="EC" id="3.5.1.28"/>
    </reaction>
</comment>
<organism evidence="6 7">
    <name type="scientific">Winogradskyella pelagia</name>
    <dbReference type="NCBI Taxonomy" id="2819984"/>
    <lineage>
        <taxon>Bacteria</taxon>
        <taxon>Pseudomonadati</taxon>
        <taxon>Bacteroidota</taxon>
        <taxon>Flavobacteriia</taxon>
        <taxon>Flavobacteriales</taxon>
        <taxon>Flavobacteriaceae</taxon>
        <taxon>Winogradskyella</taxon>
    </lineage>
</organism>
<dbReference type="Gene3D" id="3.40.630.40">
    <property type="entry name" value="Zn-dependent exopeptidases"/>
    <property type="match status" value="1"/>
</dbReference>
<gene>
    <name evidence="6" type="ORF">J4050_12255</name>
</gene>
<accession>A0ABS3T451</accession>
<evidence type="ECO:0000256" key="3">
    <source>
        <dbReference type="ARBA" id="ARBA00022801"/>
    </source>
</evidence>
<keyword evidence="4" id="KW-1133">Transmembrane helix</keyword>
<dbReference type="EMBL" id="JAGEVF010000010">
    <property type="protein sequence ID" value="MBO3117524.1"/>
    <property type="molecule type" value="Genomic_DNA"/>
</dbReference>
<protein>
    <recommendedName>
        <fullName evidence="2">N-acetylmuramoyl-L-alanine amidase</fullName>
        <ecNumber evidence="2">3.5.1.28</ecNumber>
    </recommendedName>
</protein>
<evidence type="ECO:0000256" key="4">
    <source>
        <dbReference type="SAM" id="Phobius"/>
    </source>
</evidence>
<dbReference type="SMART" id="SM00646">
    <property type="entry name" value="Ami_3"/>
    <property type="match status" value="1"/>
</dbReference>
<dbReference type="SUPFAM" id="SSF53187">
    <property type="entry name" value="Zn-dependent exopeptidases"/>
    <property type="match status" value="1"/>
</dbReference>
<dbReference type="InterPro" id="IPR002508">
    <property type="entry name" value="MurNAc-LAA_cat"/>
</dbReference>
<name>A0ABS3T451_9FLAO</name>
<reference evidence="6 7" key="1">
    <citation type="submission" date="2021-03" db="EMBL/GenBank/DDBJ databases">
        <title>Winogradskyella sp. nov., isolated from costal sediment.</title>
        <authorList>
            <person name="Gao C."/>
        </authorList>
    </citation>
    <scope>NUCLEOTIDE SEQUENCE [LARGE SCALE GENOMIC DNA]</scope>
    <source>
        <strain evidence="6 7">DF17</strain>
    </source>
</reference>
<feature type="transmembrane region" description="Helical" evidence="4">
    <location>
        <begin position="7"/>
        <end position="26"/>
    </location>
</feature>
<dbReference type="RefSeq" id="WP_208154880.1">
    <property type="nucleotide sequence ID" value="NZ_JAGEVF010000010.1"/>
</dbReference>
<dbReference type="EC" id="3.5.1.28" evidence="2"/>
<keyword evidence="4" id="KW-0472">Membrane</keyword>
<evidence type="ECO:0000256" key="2">
    <source>
        <dbReference type="ARBA" id="ARBA00011901"/>
    </source>
</evidence>
<dbReference type="InterPro" id="IPR050695">
    <property type="entry name" value="N-acetylmuramoyl_amidase_3"/>
</dbReference>
<dbReference type="PANTHER" id="PTHR30404">
    <property type="entry name" value="N-ACETYLMURAMOYL-L-ALANINE AMIDASE"/>
    <property type="match status" value="1"/>
</dbReference>
<evidence type="ECO:0000313" key="7">
    <source>
        <dbReference type="Proteomes" id="UP000676776"/>
    </source>
</evidence>
<dbReference type="PANTHER" id="PTHR30404:SF0">
    <property type="entry name" value="N-ACETYLMURAMOYL-L-ALANINE AMIDASE AMIC"/>
    <property type="match status" value="1"/>
</dbReference>
<sequence length="373" mass="41809">MQTKVNYIIVFWLFLFIGYLTPMNYLHGQNDKFVVVLDAGHGGGDPGNVGNGHKEKHIALKVALQVGKELEKNPDIKVIYTRKTDVFIELYKRADIANKADADLFVSIHCNSVGNPNPHGTETWVLGERNTSRNFEVAKRENEVIFLEENYEENYAGFDPSSPESTIAIGIEQEVYVEQSIILARKIEDNFIKRAKRKSRGLKQESLLVIRNTYMPSVLVELGFLTNKREGAYLNSGKGQSTMAKAIRDAILDYKKELDLNVGANILGVDSNASEASEGASTIYKDITFKVQIAASSKNLQTKAYNFKGLNTISKQSAGNLYKYYYGNTSDYNEIKRLQQQAREKGYPSSFVVAFKNGEQISLSEVLQNDANK</sequence>
<proteinExistence type="predicted"/>
<evidence type="ECO:0000259" key="5">
    <source>
        <dbReference type="SMART" id="SM00646"/>
    </source>
</evidence>
<keyword evidence="3" id="KW-0378">Hydrolase</keyword>